<protein>
    <submittedName>
        <fullName evidence="1">Uncharacterized protein</fullName>
    </submittedName>
</protein>
<evidence type="ECO:0000313" key="1">
    <source>
        <dbReference type="EMBL" id="KAI4322123.1"/>
    </source>
</evidence>
<reference evidence="1 2" key="1">
    <citation type="journal article" date="2022" name="DNA Res.">
        <title>Chromosomal-level genome assembly of the orchid tree Bauhinia variegata (Leguminosae; Cercidoideae) supports the allotetraploid origin hypothesis of Bauhinia.</title>
        <authorList>
            <person name="Zhong Y."/>
            <person name="Chen Y."/>
            <person name="Zheng D."/>
            <person name="Pang J."/>
            <person name="Liu Y."/>
            <person name="Luo S."/>
            <person name="Meng S."/>
            <person name="Qian L."/>
            <person name="Wei D."/>
            <person name="Dai S."/>
            <person name="Zhou R."/>
        </authorList>
    </citation>
    <scope>NUCLEOTIDE SEQUENCE [LARGE SCALE GENOMIC DNA]</scope>
    <source>
        <strain evidence="1">BV-YZ2020</strain>
    </source>
</reference>
<keyword evidence="2" id="KW-1185">Reference proteome</keyword>
<proteinExistence type="predicted"/>
<organism evidence="1 2">
    <name type="scientific">Bauhinia variegata</name>
    <name type="common">Purple orchid tree</name>
    <name type="synonym">Phanera variegata</name>
    <dbReference type="NCBI Taxonomy" id="167791"/>
    <lineage>
        <taxon>Eukaryota</taxon>
        <taxon>Viridiplantae</taxon>
        <taxon>Streptophyta</taxon>
        <taxon>Embryophyta</taxon>
        <taxon>Tracheophyta</taxon>
        <taxon>Spermatophyta</taxon>
        <taxon>Magnoliopsida</taxon>
        <taxon>eudicotyledons</taxon>
        <taxon>Gunneridae</taxon>
        <taxon>Pentapetalae</taxon>
        <taxon>rosids</taxon>
        <taxon>fabids</taxon>
        <taxon>Fabales</taxon>
        <taxon>Fabaceae</taxon>
        <taxon>Cercidoideae</taxon>
        <taxon>Cercideae</taxon>
        <taxon>Bauhiniinae</taxon>
        <taxon>Bauhinia</taxon>
    </lineage>
</organism>
<dbReference type="Proteomes" id="UP000828941">
    <property type="component" value="Chromosome 9"/>
</dbReference>
<gene>
    <name evidence="1" type="ORF">L6164_021843</name>
</gene>
<evidence type="ECO:0000313" key="2">
    <source>
        <dbReference type="Proteomes" id="UP000828941"/>
    </source>
</evidence>
<name>A0ACB9MD30_BAUVA</name>
<comment type="caution">
    <text evidence="1">The sequence shown here is derived from an EMBL/GenBank/DDBJ whole genome shotgun (WGS) entry which is preliminary data.</text>
</comment>
<dbReference type="EMBL" id="CM039434">
    <property type="protein sequence ID" value="KAI4322123.1"/>
    <property type="molecule type" value="Genomic_DNA"/>
</dbReference>
<accession>A0ACB9MD30</accession>
<sequence length="110" mass="11845">MGLASRFQSIGSSIGPGNGIHCKEAATVYSHILKFLHHQGFQSVILGAVGTYPDFSLLAARSETRTVLPPATEFSSRSISFRTTPPLGAILVGTPSSFSQFVNTFRKCKR</sequence>